<evidence type="ECO:0000259" key="7">
    <source>
        <dbReference type="PROSITE" id="PS50089"/>
    </source>
</evidence>
<evidence type="ECO:0000313" key="9">
    <source>
        <dbReference type="Proteomes" id="UP000708148"/>
    </source>
</evidence>
<organism evidence="8 9">
    <name type="scientific">Ostreobium quekettii</name>
    <dbReference type="NCBI Taxonomy" id="121088"/>
    <lineage>
        <taxon>Eukaryota</taxon>
        <taxon>Viridiplantae</taxon>
        <taxon>Chlorophyta</taxon>
        <taxon>core chlorophytes</taxon>
        <taxon>Ulvophyceae</taxon>
        <taxon>TCBD clade</taxon>
        <taxon>Bryopsidales</taxon>
        <taxon>Ostreobineae</taxon>
        <taxon>Ostreobiaceae</taxon>
        <taxon>Ostreobium</taxon>
    </lineage>
</organism>
<evidence type="ECO:0000256" key="2">
    <source>
        <dbReference type="ARBA" id="ARBA00022723"/>
    </source>
</evidence>
<evidence type="ECO:0000256" key="4">
    <source>
        <dbReference type="ARBA" id="ARBA00022833"/>
    </source>
</evidence>
<evidence type="ECO:0000256" key="6">
    <source>
        <dbReference type="SAM" id="MobiDB-lite"/>
    </source>
</evidence>
<feature type="compositionally biased region" description="Polar residues" evidence="6">
    <location>
        <begin position="627"/>
        <end position="642"/>
    </location>
</feature>
<evidence type="ECO:0000256" key="1">
    <source>
        <dbReference type="ARBA" id="ARBA00017887"/>
    </source>
</evidence>
<protein>
    <recommendedName>
        <fullName evidence="1">RanBP-type and C3HC4-type zinc finger-containing protein 1</fullName>
    </recommendedName>
</protein>
<dbReference type="InterPro" id="IPR017907">
    <property type="entry name" value="Znf_RING_CS"/>
</dbReference>
<dbReference type="Gene3D" id="1.25.10.10">
    <property type="entry name" value="Leucine-rich Repeat Variant"/>
    <property type="match status" value="1"/>
</dbReference>
<keyword evidence="9" id="KW-1185">Reference proteome</keyword>
<dbReference type="InterPro" id="IPR016024">
    <property type="entry name" value="ARM-type_fold"/>
</dbReference>
<dbReference type="GO" id="GO:0008270">
    <property type="term" value="F:zinc ion binding"/>
    <property type="evidence" value="ECO:0007669"/>
    <property type="project" value="UniProtKB-KW"/>
</dbReference>
<dbReference type="PROSITE" id="PS01358">
    <property type="entry name" value="ZF_RANBP2_1"/>
    <property type="match status" value="1"/>
</dbReference>
<dbReference type="InterPro" id="IPR013083">
    <property type="entry name" value="Znf_RING/FYVE/PHD"/>
</dbReference>
<dbReference type="InterPro" id="IPR001841">
    <property type="entry name" value="Znf_RING"/>
</dbReference>
<dbReference type="InterPro" id="IPR011989">
    <property type="entry name" value="ARM-like"/>
</dbReference>
<evidence type="ECO:0000313" key="8">
    <source>
        <dbReference type="EMBL" id="CAD7698452.1"/>
    </source>
</evidence>
<feature type="region of interest" description="Disordered" evidence="6">
    <location>
        <begin position="591"/>
        <end position="663"/>
    </location>
</feature>
<dbReference type="SMART" id="SM00184">
    <property type="entry name" value="RING"/>
    <property type="match status" value="1"/>
</dbReference>
<evidence type="ECO:0000256" key="3">
    <source>
        <dbReference type="ARBA" id="ARBA00022771"/>
    </source>
</evidence>
<dbReference type="PROSITE" id="PS00518">
    <property type="entry name" value="ZF_RING_1"/>
    <property type="match status" value="1"/>
</dbReference>
<keyword evidence="2" id="KW-0479">Metal-binding</keyword>
<dbReference type="Gene3D" id="3.30.40.10">
    <property type="entry name" value="Zinc/RING finger domain, C3HC4 (zinc finger)"/>
    <property type="match status" value="1"/>
</dbReference>
<dbReference type="SUPFAM" id="SSF57850">
    <property type="entry name" value="RING/U-box"/>
    <property type="match status" value="1"/>
</dbReference>
<comment type="caution">
    <text evidence="8">The sequence shown here is derived from an EMBL/GenBank/DDBJ whole genome shotgun (WGS) entry which is preliminary data.</text>
</comment>
<name>A0A8S1ITD8_9CHLO</name>
<dbReference type="PROSITE" id="PS50089">
    <property type="entry name" value="ZF_RING_2"/>
    <property type="match status" value="1"/>
</dbReference>
<keyword evidence="4" id="KW-0862">Zinc</keyword>
<reference evidence="8" key="1">
    <citation type="submission" date="2020-12" db="EMBL/GenBank/DDBJ databases">
        <authorList>
            <person name="Iha C."/>
        </authorList>
    </citation>
    <scope>NUCLEOTIDE SEQUENCE</scope>
</reference>
<dbReference type="AlphaFoldDB" id="A0A8S1ITD8"/>
<dbReference type="SUPFAM" id="SSF48371">
    <property type="entry name" value="ARM repeat"/>
    <property type="match status" value="1"/>
</dbReference>
<evidence type="ECO:0000256" key="5">
    <source>
        <dbReference type="PROSITE-ProRule" id="PRU00175"/>
    </source>
</evidence>
<dbReference type="InterPro" id="IPR001876">
    <property type="entry name" value="Znf_RanBP2"/>
</dbReference>
<accession>A0A8S1ITD8</accession>
<dbReference type="Proteomes" id="UP000708148">
    <property type="component" value="Unassembled WGS sequence"/>
</dbReference>
<dbReference type="Pfam" id="PF13920">
    <property type="entry name" value="zf-C3HC4_3"/>
    <property type="match status" value="1"/>
</dbReference>
<dbReference type="OrthoDB" id="2017782at2759"/>
<dbReference type="EMBL" id="CAJHUC010000831">
    <property type="protein sequence ID" value="CAD7698452.1"/>
    <property type="molecule type" value="Genomic_DNA"/>
</dbReference>
<sequence>MAGAPSVWGRIRAPEASASKAPVAPEDACRICLDSVPASVRFRPCGHRMCYSCVEKNRARNIFLADKGVKCPFCRRFIEEYVATDGGSAEALALLQDANKAAAAAAAARNPLADQKSPRSAQDMCWAYSDTQWRCLPCRTLNPYSEEACSQCSRRKQDSIVPPPPPRGKDLSRYDTSDFVAVCKAQYHPNLNGIFLEAGVPMSCGKVSGTEESIALALRKGGHLKLVHAINSIAGGGHIKELSRHFFGNYTLQDLLEACEKIREVARQGSKYGLDQDLVDGLLRNGGSFGVLYCEVLDGLAESVMHPQAGYVVQKVVSLCTLEELLGVFARMLPHAQDITCDPKGAHVMLRMVEKLNIYCEGDENGNAQSALNKLCGFFYQDPLWCTNIANTLLGSKVLIESLCGALPKYNGLRVGSLLASVAGDLVYNQFGLNTIMELLSLEKPSASDILRDLVCSIALSLQGSFGMHAANETLPTQTLVSLLIERLTEEGEKDWVLDIVKELISKGDVLMNSGKGFNLLSAALASEALPVQAVDEGLTNLETRGCNVVELEDTLEYLRVQRPPCQNPRGLPSSVLTPILKSRVECGFQIPPPPPPPPREVVTPRNPVGEGVRGPSSPIGEDTQGHTKQSVGLQAQDSWTDNGYPKGLPTPPAPTPYEEESLGSNRVCYQLPDNLCSPAGSVESDTESAPAKLGSLAISSEVNNLCTPLDRLLGPGFSTGRRELGSTAPETSKPWVDNYSSNAGVRLQSVPEEQQTNEISWSGQNPFSQGDQWSWSCRNCSYQHQGVEAELLLCANCFALKGSVPNSAV</sequence>
<gene>
    <name evidence="8" type="ORF">OSTQU699_LOCUS3813</name>
</gene>
<keyword evidence="3 5" id="KW-0863">Zinc-finger</keyword>
<feature type="compositionally biased region" description="Pro residues" evidence="6">
    <location>
        <begin position="591"/>
        <end position="600"/>
    </location>
</feature>
<feature type="domain" description="RING-type" evidence="7">
    <location>
        <begin position="29"/>
        <end position="75"/>
    </location>
</feature>
<proteinExistence type="predicted"/>